<gene>
    <name evidence="1" type="ORF">GM50_0615</name>
</gene>
<dbReference type="PANTHER" id="PTHR10151:SF120">
    <property type="entry name" value="BIS(5'-ADENOSYL)-TRIPHOSPHATASE"/>
    <property type="match status" value="1"/>
</dbReference>
<proteinExistence type="predicted"/>
<evidence type="ECO:0008006" key="2">
    <source>
        <dbReference type="Google" id="ProtNLM"/>
    </source>
</evidence>
<organism evidence="1">
    <name type="scientific">freshwater metagenome</name>
    <dbReference type="NCBI Taxonomy" id="449393"/>
    <lineage>
        <taxon>unclassified sequences</taxon>
        <taxon>metagenomes</taxon>
        <taxon>ecological metagenomes</taxon>
    </lineage>
</organism>
<dbReference type="Gene3D" id="3.40.720.10">
    <property type="entry name" value="Alkaline Phosphatase, subunit A"/>
    <property type="match status" value="1"/>
</dbReference>
<sequence>MHLADITPSIFASLGLNDADDRLGVGQSPSGRELLFLVDGLGADVIEKYRDLIPTISSLTVFGTVQTSFPSTTATSLATLMTGSLPGVHGMLGYAVRVPRSGGRILNALKWDERVDPMTWQPLPTLFERAVRKNISVTHVAAKRYEVTGFTQAVFRGATYSGANIAPDLIEKTVAGLKATPSFLYLYLNDLDSAGHSDGVGSDKWLAALVGIDKFLSDLIPALPRGTRLWLTADHGMINVQEKVILGVENNLLEGVQMIAGEPRARHIYLDESLDSVAAREDVAGRWREFFGDKAFIHTREGAITDGLFGGVVSADASDRMGDIIATPSAGLVLLDKERADKEGSMVGHHGGVSVVESTVALLTRTTASLT</sequence>
<comment type="caution">
    <text evidence="1">The sequence shown here is derived from an EMBL/GenBank/DDBJ whole genome shotgun (WGS) entry which is preliminary data.</text>
</comment>
<reference evidence="1" key="1">
    <citation type="submission" date="2014-05" db="EMBL/GenBank/DDBJ databases">
        <title>Key roles for freshwater Actinobacteria revealed by deep metagenomic sequencing.</title>
        <authorList>
            <person name="Ghai R."/>
            <person name="Mizuno C.M."/>
            <person name="Picazo A."/>
            <person name="Camacho A."/>
            <person name="Rodriguez-Valera F."/>
        </authorList>
    </citation>
    <scope>NUCLEOTIDE SEQUENCE</scope>
</reference>
<dbReference type="SUPFAM" id="SSF53649">
    <property type="entry name" value="Alkaline phosphatase-like"/>
    <property type="match status" value="1"/>
</dbReference>
<dbReference type="EMBL" id="JNSK01000001">
    <property type="protein sequence ID" value="KGA20831.1"/>
    <property type="molecule type" value="Genomic_DNA"/>
</dbReference>
<dbReference type="AlphaFoldDB" id="A0A094R1D9"/>
<dbReference type="Pfam" id="PF01663">
    <property type="entry name" value="Phosphodiest"/>
    <property type="match status" value="1"/>
</dbReference>
<dbReference type="InterPro" id="IPR002591">
    <property type="entry name" value="Phosphodiest/P_Trfase"/>
</dbReference>
<accession>A0A094R1D9</accession>
<name>A0A094R1D9_9ZZZZ</name>
<dbReference type="GO" id="GO:0016787">
    <property type="term" value="F:hydrolase activity"/>
    <property type="evidence" value="ECO:0007669"/>
    <property type="project" value="UniProtKB-ARBA"/>
</dbReference>
<evidence type="ECO:0000313" key="1">
    <source>
        <dbReference type="EMBL" id="KGA20831.1"/>
    </source>
</evidence>
<dbReference type="PANTHER" id="PTHR10151">
    <property type="entry name" value="ECTONUCLEOTIDE PYROPHOSPHATASE/PHOSPHODIESTERASE"/>
    <property type="match status" value="1"/>
</dbReference>
<dbReference type="InterPro" id="IPR017850">
    <property type="entry name" value="Alkaline_phosphatase_core_sf"/>
</dbReference>
<protein>
    <recommendedName>
        <fullName evidence="2">PglZ domain-containing protein</fullName>
    </recommendedName>
</protein>